<feature type="region of interest" description="Disordered" evidence="1">
    <location>
        <begin position="487"/>
        <end position="547"/>
    </location>
</feature>
<comment type="caution">
    <text evidence="2">The sequence shown here is derived from an EMBL/GenBank/DDBJ whole genome shotgun (WGS) entry which is preliminary data.</text>
</comment>
<dbReference type="AlphaFoldDB" id="A0AAD7E5J0"/>
<evidence type="ECO:0000256" key="1">
    <source>
        <dbReference type="SAM" id="MobiDB-lite"/>
    </source>
</evidence>
<evidence type="ECO:0000313" key="3">
    <source>
        <dbReference type="Proteomes" id="UP001219525"/>
    </source>
</evidence>
<keyword evidence="3" id="KW-1185">Reference proteome</keyword>
<protein>
    <submittedName>
        <fullName evidence="2">Uncharacterized protein</fullName>
    </submittedName>
</protein>
<feature type="compositionally biased region" description="Basic and acidic residues" evidence="1">
    <location>
        <begin position="487"/>
        <end position="499"/>
    </location>
</feature>
<feature type="compositionally biased region" description="Basic and acidic residues" evidence="1">
    <location>
        <begin position="129"/>
        <end position="139"/>
    </location>
</feature>
<dbReference type="EMBL" id="JARJCW010000001">
    <property type="protein sequence ID" value="KAJ7230165.1"/>
    <property type="molecule type" value="Genomic_DNA"/>
</dbReference>
<feature type="compositionally biased region" description="Basic and acidic residues" evidence="1">
    <location>
        <begin position="83"/>
        <end position="96"/>
    </location>
</feature>
<dbReference type="Proteomes" id="UP001219525">
    <property type="component" value="Unassembled WGS sequence"/>
</dbReference>
<gene>
    <name evidence="2" type="ORF">GGX14DRAFT_692051</name>
</gene>
<name>A0AAD7E5J0_9AGAR</name>
<feature type="region of interest" description="Disordered" evidence="1">
    <location>
        <begin position="67"/>
        <end position="96"/>
    </location>
</feature>
<accession>A0AAD7E5J0</accession>
<organism evidence="2 3">
    <name type="scientific">Mycena pura</name>
    <dbReference type="NCBI Taxonomy" id="153505"/>
    <lineage>
        <taxon>Eukaryota</taxon>
        <taxon>Fungi</taxon>
        <taxon>Dikarya</taxon>
        <taxon>Basidiomycota</taxon>
        <taxon>Agaricomycotina</taxon>
        <taxon>Agaricomycetes</taxon>
        <taxon>Agaricomycetidae</taxon>
        <taxon>Agaricales</taxon>
        <taxon>Marasmiineae</taxon>
        <taxon>Mycenaceae</taxon>
        <taxon>Mycena</taxon>
    </lineage>
</organism>
<proteinExistence type="predicted"/>
<evidence type="ECO:0000313" key="2">
    <source>
        <dbReference type="EMBL" id="KAJ7230165.1"/>
    </source>
</evidence>
<feature type="region of interest" description="Disordered" evidence="1">
    <location>
        <begin position="129"/>
        <end position="170"/>
    </location>
</feature>
<reference evidence="2" key="1">
    <citation type="submission" date="2023-03" db="EMBL/GenBank/DDBJ databases">
        <title>Massive genome expansion in bonnet fungi (Mycena s.s.) driven by repeated elements and novel gene families across ecological guilds.</title>
        <authorList>
            <consortium name="Lawrence Berkeley National Laboratory"/>
            <person name="Harder C.B."/>
            <person name="Miyauchi S."/>
            <person name="Viragh M."/>
            <person name="Kuo A."/>
            <person name="Thoen E."/>
            <person name="Andreopoulos B."/>
            <person name="Lu D."/>
            <person name="Skrede I."/>
            <person name="Drula E."/>
            <person name="Henrissat B."/>
            <person name="Morin E."/>
            <person name="Kohler A."/>
            <person name="Barry K."/>
            <person name="LaButti K."/>
            <person name="Morin E."/>
            <person name="Salamov A."/>
            <person name="Lipzen A."/>
            <person name="Mereny Z."/>
            <person name="Hegedus B."/>
            <person name="Baldrian P."/>
            <person name="Stursova M."/>
            <person name="Weitz H."/>
            <person name="Taylor A."/>
            <person name="Grigoriev I.V."/>
            <person name="Nagy L.G."/>
            <person name="Martin F."/>
            <person name="Kauserud H."/>
        </authorList>
    </citation>
    <scope>NUCLEOTIDE SEQUENCE</scope>
    <source>
        <strain evidence="2">9144</strain>
    </source>
</reference>
<sequence>MSVPTPKPLQLSERPLDKKVVSELREISTAMGLATDGVTKPRLLTAIRQHIRTNPMLADDPRFLPLFAHRTPPRTLEKTSANKSEEDQAESLKSDKAVAGANKTLIEQKIKTDPPAQFIQLSSRVHGHGLEVSDHRSSEDSEDSEASSPPGSVVRNVEISPEPDSKALKGDLKEEIKGVIQVNFFDEKDSSAAPRQVLVDDFGIEVSSSNDGNRKYTALLSKLLPAAIKNDSPIKERGGRLYRPNVRDDPSHHHIGKISSVLDGTAPALAPHQMNEYALRVSARGFECDVFWDPPTSGDIGSTAGASGATTASIQHAAAAPLVFTGTGSDIPLDIAQDRAVRNPLADNAPPTLRAEFIRFLYEKAKDAAPGLPEYGHEWSRCASAGQLLNRYLAQKAVFESFNNWGRACGGYAVPKDQSPNFGGVNFKKEHLFEALTIKSSATSNIDQAFSADKLQKAPKALAWVESKGVTHDTLFRNMKTARFKEYLQEDHRKSSQRDRKVRRRSSSSSPGPRRKHRKSGDDDSEDEYHGKRTAKRVTSEELDDLE</sequence>